<accession>A0ABT0QBH9</accession>
<evidence type="ECO:0000313" key="3">
    <source>
        <dbReference type="EMBL" id="MCL6294330.1"/>
    </source>
</evidence>
<gene>
    <name evidence="3" type="ORF">M3P09_04955</name>
</gene>
<dbReference type="PANTHER" id="PTHR48081">
    <property type="entry name" value="AB HYDROLASE SUPERFAMILY PROTEIN C4A8.06C"/>
    <property type="match status" value="1"/>
</dbReference>
<feature type="domain" description="BD-FAE-like" evidence="2">
    <location>
        <begin position="42"/>
        <end position="158"/>
    </location>
</feature>
<dbReference type="InterPro" id="IPR049492">
    <property type="entry name" value="BD-FAE-like_dom"/>
</dbReference>
<dbReference type="GO" id="GO:0016787">
    <property type="term" value="F:hydrolase activity"/>
    <property type="evidence" value="ECO:0007669"/>
    <property type="project" value="UniProtKB-KW"/>
</dbReference>
<dbReference type="Proteomes" id="UP001165381">
    <property type="component" value="Unassembled WGS sequence"/>
</dbReference>
<reference evidence="3" key="1">
    <citation type="submission" date="2022-05" db="EMBL/GenBank/DDBJ databases">
        <authorList>
            <person name="Park J.-S."/>
        </authorList>
    </citation>
    <scope>NUCLEOTIDE SEQUENCE</scope>
    <source>
        <strain evidence="3">2012CJ34-3</strain>
    </source>
</reference>
<dbReference type="InterPro" id="IPR050300">
    <property type="entry name" value="GDXG_lipolytic_enzyme"/>
</dbReference>
<keyword evidence="1 3" id="KW-0378">Hydrolase</keyword>
<dbReference type="SUPFAM" id="SSF53474">
    <property type="entry name" value="alpha/beta-Hydrolases"/>
    <property type="match status" value="1"/>
</dbReference>
<evidence type="ECO:0000313" key="4">
    <source>
        <dbReference type="Proteomes" id="UP001165381"/>
    </source>
</evidence>
<dbReference type="Gene3D" id="3.40.50.1820">
    <property type="entry name" value="alpha/beta hydrolase"/>
    <property type="match status" value="1"/>
</dbReference>
<organism evidence="3 4">
    <name type="scientific">Jejuia spongiicola</name>
    <dbReference type="NCBI Taxonomy" id="2942207"/>
    <lineage>
        <taxon>Bacteria</taxon>
        <taxon>Pseudomonadati</taxon>
        <taxon>Bacteroidota</taxon>
        <taxon>Flavobacteriia</taxon>
        <taxon>Flavobacteriales</taxon>
        <taxon>Flavobacteriaceae</taxon>
        <taxon>Jejuia</taxon>
    </lineage>
</organism>
<evidence type="ECO:0000259" key="2">
    <source>
        <dbReference type="Pfam" id="PF20434"/>
    </source>
</evidence>
<name>A0ABT0QBH9_9FLAO</name>
<protein>
    <submittedName>
        <fullName evidence="3">Alpha/beta hydrolase</fullName>
    </submittedName>
</protein>
<comment type="caution">
    <text evidence="3">The sequence shown here is derived from an EMBL/GenBank/DDBJ whole genome shotgun (WGS) entry which is preliminary data.</text>
</comment>
<evidence type="ECO:0000256" key="1">
    <source>
        <dbReference type="ARBA" id="ARBA00022801"/>
    </source>
</evidence>
<dbReference type="Pfam" id="PF20434">
    <property type="entry name" value="BD-FAE"/>
    <property type="match status" value="1"/>
</dbReference>
<proteinExistence type="predicted"/>
<sequence length="262" mass="28851">METINLWTDQVPNEINEKHHAVQTSDTSNNVIRLTDVTNPILEVYKPDNAKNNGASIIVCPGGGYQILAIDLEGYEIAKWLNTLGFTAFVLQYRVPDNRLGALNDVQRAIRIVRSKAKDYNCNPEKIGVLGFSAGGSLSARASTNFDKKTYKKTDTIDENSCRPNFTVLIYPAYLSTGENNSISPELSITNQTPPMFIFATTDDAYSNKGSLVLSNALMEAKRPVELHVLPSGGHGYGLRKGNAAAETWPVLAEKWLMNIIK</sequence>
<dbReference type="InterPro" id="IPR029058">
    <property type="entry name" value="AB_hydrolase_fold"/>
</dbReference>
<dbReference type="PANTHER" id="PTHR48081:SF6">
    <property type="entry name" value="PEPTIDASE S9 PROLYL OLIGOPEPTIDASE CATALYTIC DOMAIN-CONTAINING PROTEIN"/>
    <property type="match status" value="1"/>
</dbReference>
<keyword evidence="4" id="KW-1185">Reference proteome</keyword>
<dbReference type="RefSeq" id="WP_249972248.1">
    <property type="nucleotide sequence ID" value="NZ_JAMFLZ010000002.1"/>
</dbReference>
<dbReference type="EMBL" id="JAMFLZ010000002">
    <property type="protein sequence ID" value="MCL6294330.1"/>
    <property type="molecule type" value="Genomic_DNA"/>
</dbReference>